<keyword evidence="3" id="KW-0732">Signal</keyword>
<evidence type="ECO:0000256" key="5">
    <source>
        <dbReference type="ARBA" id="ARBA00023180"/>
    </source>
</evidence>
<evidence type="ECO:0000256" key="4">
    <source>
        <dbReference type="ARBA" id="ARBA00022801"/>
    </source>
</evidence>
<dbReference type="Pfam" id="PF05577">
    <property type="entry name" value="Peptidase_S28"/>
    <property type="match status" value="2"/>
</dbReference>
<keyword evidence="7" id="KW-1185">Reference proteome</keyword>
<evidence type="ECO:0000256" key="1">
    <source>
        <dbReference type="ARBA" id="ARBA00011079"/>
    </source>
</evidence>
<keyword evidence="4" id="KW-0378">Hydrolase</keyword>
<keyword evidence="5" id="KW-0325">Glycoprotein</keyword>
<dbReference type="Proteomes" id="UP001150942">
    <property type="component" value="Unassembled WGS sequence"/>
</dbReference>
<dbReference type="Gene3D" id="3.40.50.1820">
    <property type="entry name" value="alpha/beta hydrolase"/>
    <property type="match status" value="2"/>
</dbReference>
<reference evidence="6" key="1">
    <citation type="submission" date="2022-11" db="EMBL/GenBank/DDBJ databases">
        <authorList>
            <person name="Petersen C."/>
        </authorList>
    </citation>
    <scope>NUCLEOTIDE SEQUENCE</scope>
    <source>
        <strain evidence="6">IBT 20477</strain>
    </source>
</reference>
<evidence type="ECO:0000256" key="2">
    <source>
        <dbReference type="ARBA" id="ARBA00022670"/>
    </source>
</evidence>
<proteinExistence type="inferred from homology"/>
<dbReference type="InterPro" id="IPR029058">
    <property type="entry name" value="AB_hydrolase_fold"/>
</dbReference>
<dbReference type="PANTHER" id="PTHR11010">
    <property type="entry name" value="PROTEASE S28 PRO-X CARBOXYPEPTIDASE-RELATED"/>
    <property type="match status" value="1"/>
</dbReference>
<comment type="similarity">
    <text evidence="1">Belongs to the peptidase S28 family.</text>
</comment>
<dbReference type="GO" id="GO:0006508">
    <property type="term" value="P:proteolysis"/>
    <property type="evidence" value="ECO:0007669"/>
    <property type="project" value="UniProtKB-KW"/>
</dbReference>
<dbReference type="OrthoDB" id="1735038at2759"/>
<dbReference type="PANTHER" id="PTHR11010:SF109">
    <property type="entry name" value="PEPTIDASE, FAMILY S28, PUTATIVE (AFU_ORTHOLOGUE AFUA_4G03790)-RELATED"/>
    <property type="match status" value="1"/>
</dbReference>
<accession>A0A9W9MXQ1</accession>
<name>A0A9W9MXQ1_9EURO</name>
<gene>
    <name evidence="6" type="ORF">N7449_003810</name>
</gene>
<dbReference type="InterPro" id="IPR008758">
    <property type="entry name" value="Peptidase_S28"/>
</dbReference>
<evidence type="ECO:0000313" key="7">
    <source>
        <dbReference type="Proteomes" id="UP001150942"/>
    </source>
</evidence>
<sequence length="512" mass="57254">MVDSQFCGNTVSMVKVYLLSWTLKLGSQWMVMRHTNITPLSKFVNPLHLLTLPTYSVQALQDTVYFSENFHPPTLSRFWSALSPHNTPWVFIGGSYPGIRAALARKRNPETWFASWASSAPVQAQVDMSVYYSTMQHVIPRNCSMDLHAAVTHADTILDSGTHEEIAEVRQAVYMTGLLVSSDSPGLRAGILSPYKDFPTSPSEMSLWTIAQILAIPFQHTSRSFQMQGFSQSLRQFCDDMEHYNIKSAPPFPSPSLAEESNLASWVEFLESPLRNKQMPTSIGLATTHNSSTAFNALLSAIYRKVKDERSKESTSPLGASPFPADRISWMWQYCSEFGYLQVRLIHNHHAILADKKDQVANISNPLNFISRFYNVSSTQSLVCKSIFPYLPTLTTPNVSSINQYGGWNISVSNVMFSNGQYDPWRVLGVHADTTINPSALIRQSTKLIPKCNDVPQDNAVFGQCYGGQVHVSDLLASMNTPISGQPSPFELGFILFSDALKEWFQCFNNSN</sequence>
<comment type="caution">
    <text evidence="6">The sequence shown here is derived from an EMBL/GenBank/DDBJ whole genome shotgun (WGS) entry which is preliminary data.</text>
</comment>
<dbReference type="EMBL" id="JAPQKQ010000002">
    <property type="protein sequence ID" value="KAJ5209431.1"/>
    <property type="molecule type" value="Genomic_DNA"/>
</dbReference>
<evidence type="ECO:0000256" key="3">
    <source>
        <dbReference type="ARBA" id="ARBA00022729"/>
    </source>
</evidence>
<protein>
    <submittedName>
        <fullName evidence="6">Uncharacterized protein</fullName>
    </submittedName>
</protein>
<keyword evidence="2" id="KW-0645">Protease</keyword>
<dbReference type="GO" id="GO:0070008">
    <property type="term" value="F:serine-type exopeptidase activity"/>
    <property type="evidence" value="ECO:0007669"/>
    <property type="project" value="InterPro"/>
</dbReference>
<evidence type="ECO:0000313" key="6">
    <source>
        <dbReference type="EMBL" id="KAJ5209431.1"/>
    </source>
</evidence>
<dbReference type="GO" id="GO:0072330">
    <property type="term" value="P:monocarboxylic acid biosynthetic process"/>
    <property type="evidence" value="ECO:0007669"/>
    <property type="project" value="UniProtKB-ARBA"/>
</dbReference>
<dbReference type="GO" id="GO:0008239">
    <property type="term" value="F:dipeptidyl-peptidase activity"/>
    <property type="evidence" value="ECO:0007669"/>
    <property type="project" value="TreeGrafter"/>
</dbReference>
<dbReference type="GO" id="GO:0017000">
    <property type="term" value="P:antibiotic biosynthetic process"/>
    <property type="evidence" value="ECO:0007669"/>
    <property type="project" value="UniProtKB-ARBA"/>
</dbReference>
<reference evidence="6" key="2">
    <citation type="journal article" date="2023" name="IMA Fungus">
        <title>Comparative genomic study of the Penicillium genus elucidates a diverse pangenome and 15 lateral gene transfer events.</title>
        <authorList>
            <person name="Petersen C."/>
            <person name="Sorensen T."/>
            <person name="Nielsen M.R."/>
            <person name="Sondergaard T.E."/>
            <person name="Sorensen J.L."/>
            <person name="Fitzpatrick D.A."/>
            <person name="Frisvad J.C."/>
            <person name="Nielsen K.L."/>
        </authorList>
    </citation>
    <scope>NUCLEOTIDE SEQUENCE</scope>
    <source>
        <strain evidence="6">IBT 20477</strain>
    </source>
</reference>
<organism evidence="6 7">
    <name type="scientific">Penicillium cf. viridicatum</name>
    <dbReference type="NCBI Taxonomy" id="2972119"/>
    <lineage>
        <taxon>Eukaryota</taxon>
        <taxon>Fungi</taxon>
        <taxon>Dikarya</taxon>
        <taxon>Ascomycota</taxon>
        <taxon>Pezizomycotina</taxon>
        <taxon>Eurotiomycetes</taxon>
        <taxon>Eurotiomycetidae</taxon>
        <taxon>Eurotiales</taxon>
        <taxon>Aspergillaceae</taxon>
        <taxon>Penicillium</taxon>
    </lineage>
</organism>
<dbReference type="AlphaFoldDB" id="A0A9W9MXQ1"/>